<evidence type="ECO:0000256" key="12">
    <source>
        <dbReference type="SAM" id="Phobius"/>
    </source>
</evidence>
<dbReference type="EC" id="2.7.13.3" evidence="3"/>
<keyword evidence="4" id="KW-1003">Cell membrane</keyword>
<feature type="domain" description="Histidine kinase" evidence="13">
    <location>
        <begin position="388"/>
        <end position="577"/>
    </location>
</feature>
<gene>
    <name evidence="15" type="ORF">SAMN05216378_0355</name>
</gene>
<dbReference type="PANTHER" id="PTHR34220:SF7">
    <property type="entry name" value="SENSOR HISTIDINE KINASE YPDA"/>
    <property type="match status" value="1"/>
</dbReference>
<dbReference type="GO" id="GO:0005524">
    <property type="term" value="F:ATP binding"/>
    <property type="evidence" value="ECO:0007669"/>
    <property type="project" value="UniProtKB-KW"/>
</dbReference>
<evidence type="ECO:0000259" key="14">
    <source>
        <dbReference type="PROSITE" id="PS50885"/>
    </source>
</evidence>
<dbReference type="RefSeq" id="WP_091180306.1">
    <property type="nucleotide sequence ID" value="NZ_FOMT01000001.1"/>
</dbReference>
<keyword evidence="7" id="KW-0547">Nucleotide-binding</keyword>
<sequence>MNHIHSVNDMPLRKKIIILFALIGIVPLIITFFISYGEIRKLVVNGQNYAENQSYEQTLITLTRKLEHIEELSSMLIVNKDMEAILSKGAARMSVADQIEVYGNIVDYTQIMVSSSDIDNIVYFVDDNYAFTGVDTLLRRMNSIRGLDWTQKVIANKGGPTWILNKDIDTRTGLSYLSLNKLLWNPEDYTSAIGIVSLNMELKQIEQSLTKSNPEQLVYVETAAGELVAGSGKKELETMRLKGPFDSKGSYVNVSLASGSYMARGQEIGNTNLYLMSVISHRAATESINHIKYQMVMVYLIICLVLLLFIFPVAKSITRRIYLLMNKMSQVRQGRLNELDIRPSKDEVGQLILSYNYMINSVQELMVEQYKLGQEKTQAELKALQSQINPHFLYNTLDMLNWMAQKEERDNIQQIIYALSDYYKLILNKGHDFVTVKDELRLSAIYMEIQKKRFKNRIQLEVDVDEQVMDCMLPKITLQPIVENAILHGISEKPGGRGTIRITGSIDKDRLLIKICDDGVGMPEEGSSEQRRHRGSGYGLSNIRKRLDLYYGQTAELQLQSTLEEGTCVTIDVPVIHR</sequence>
<dbReference type="PRINTS" id="PR00344">
    <property type="entry name" value="BCTRLSENSOR"/>
</dbReference>
<dbReference type="Pfam" id="PF06580">
    <property type="entry name" value="His_kinase"/>
    <property type="match status" value="1"/>
</dbReference>
<keyword evidence="16" id="KW-1185">Reference proteome</keyword>
<dbReference type="InterPro" id="IPR003660">
    <property type="entry name" value="HAMP_dom"/>
</dbReference>
<keyword evidence="11 12" id="KW-0472">Membrane</keyword>
<evidence type="ECO:0000256" key="8">
    <source>
        <dbReference type="ARBA" id="ARBA00022777"/>
    </source>
</evidence>
<dbReference type="SMART" id="SM00387">
    <property type="entry name" value="HATPase_c"/>
    <property type="match status" value="1"/>
</dbReference>
<dbReference type="OrthoDB" id="9776552at2"/>
<dbReference type="GO" id="GO:0005886">
    <property type="term" value="C:plasma membrane"/>
    <property type="evidence" value="ECO:0007669"/>
    <property type="project" value="UniProtKB-SubCell"/>
</dbReference>
<evidence type="ECO:0000256" key="2">
    <source>
        <dbReference type="ARBA" id="ARBA00004651"/>
    </source>
</evidence>
<evidence type="ECO:0000313" key="16">
    <source>
        <dbReference type="Proteomes" id="UP000198855"/>
    </source>
</evidence>
<evidence type="ECO:0000256" key="5">
    <source>
        <dbReference type="ARBA" id="ARBA00022553"/>
    </source>
</evidence>
<keyword evidence="9" id="KW-0067">ATP-binding</keyword>
<keyword evidence="12" id="KW-1133">Transmembrane helix</keyword>
<dbReference type="PROSITE" id="PS50885">
    <property type="entry name" value="HAMP"/>
    <property type="match status" value="1"/>
</dbReference>
<dbReference type="Gene3D" id="3.30.565.10">
    <property type="entry name" value="Histidine kinase-like ATPase, C-terminal domain"/>
    <property type="match status" value="1"/>
</dbReference>
<evidence type="ECO:0000256" key="9">
    <source>
        <dbReference type="ARBA" id="ARBA00022840"/>
    </source>
</evidence>
<dbReference type="Pfam" id="PF02518">
    <property type="entry name" value="HATPase_c"/>
    <property type="match status" value="1"/>
</dbReference>
<dbReference type="SUPFAM" id="SSF55874">
    <property type="entry name" value="ATPase domain of HSP90 chaperone/DNA topoisomerase II/histidine kinase"/>
    <property type="match status" value="1"/>
</dbReference>
<evidence type="ECO:0000256" key="4">
    <source>
        <dbReference type="ARBA" id="ARBA00022475"/>
    </source>
</evidence>
<accession>A0A1I1T4I1</accession>
<protein>
    <recommendedName>
        <fullName evidence="3">histidine kinase</fullName>
        <ecNumber evidence="3">2.7.13.3</ecNumber>
    </recommendedName>
</protein>
<dbReference type="InterPro" id="IPR050640">
    <property type="entry name" value="Bact_2-comp_sensor_kinase"/>
</dbReference>
<dbReference type="InterPro" id="IPR036890">
    <property type="entry name" value="HATPase_C_sf"/>
</dbReference>
<reference evidence="16" key="1">
    <citation type="submission" date="2016-10" db="EMBL/GenBank/DDBJ databases">
        <authorList>
            <person name="Varghese N."/>
            <person name="Submissions S."/>
        </authorList>
    </citation>
    <scope>NUCLEOTIDE SEQUENCE [LARGE SCALE GENOMIC DNA]</scope>
    <source>
        <strain evidence="16">CGMCC 1.10784</strain>
    </source>
</reference>
<dbReference type="InterPro" id="IPR010559">
    <property type="entry name" value="Sig_transdc_His_kin_internal"/>
</dbReference>
<dbReference type="GO" id="GO:0000155">
    <property type="term" value="F:phosphorelay sensor kinase activity"/>
    <property type="evidence" value="ECO:0007669"/>
    <property type="project" value="InterPro"/>
</dbReference>
<dbReference type="InterPro" id="IPR005467">
    <property type="entry name" value="His_kinase_dom"/>
</dbReference>
<dbReference type="Pfam" id="PF00672">
    <property type="entry name" value="HAMP"/>
    <property type="match status" value="1"/>
</dbReference>
<keyword evidence="8 15" id="KW-0418">Kinase</keyword>
<name>A0A1I1T4I1_9BACL</name>
<feature type="transmembrane region" description="Helical" evidence="12">
    <location>
        <begin position="296"/>
        <end position="318"/>
    </location>
</feature>
<dbReference type="Proteomes" id="UP000198855">
    <property type="component" value="Unassembled WGS sequence"/>
</dbReference>
<proteinExistence type="predicted"/>
<dbReference type="SUPFAM" id="SSF158472">
    <property type="entry name" value="HAMP domain-like"/>
    <property type="match status" value="1"/>
</dbReference>
<evidence type="ECO:0000313" key="15">
    <source>
        <dbReference type="EMBL" id="SFD53567.1"/>
    </source>
</evidence>
<dbReference type="AlphaFoldDB" id="A0A1I1T4I1"/>
<evidence type="ECO:0000256" key="7">
    <source>
        <dbReference type="ARBA" id="ARBA00022741"/>
    </source>
</evidence>
<feature type="domain" description="HAMP" evidence="14">
    <location>
        <begin position="315"/>
        <end position="367"/>
    </location>
</feature>
<comment type="subcellular location">
    <subcellularLocation>
        <location evidence="2">Cell membrane</location>
        <topology evidence="2">Multi-pass membrane protein</topology>
    </subcellularLocation>
</comment>
<dbReference type="PANTHER" id="PTHR34220">
    <property type="entry name" value="SENSOR HISTIDINE KINASE YPDA"/>
    <property type="match status" value="1"/>
</dbReference>
<dbReference type="STRING" id="1045775.SAMN05216378_0355"/>
<keyword evidence="12" id="KW-0812">Transmembrane</keyword>
<feature type="transmembrane region" description="Helical" evidence="12">
    <location>
        <begin position="16"/>
        <end position="36"/>
    </location>
</feature>
<keyword evidence="6" id="KW-0808">Transferase</keyword>
<dbReference type="EMBL" id="FOMT01000001">
    <property type="protein sequence ID" value="SFD53567.1"/>
    <property type="molecule type" value="Genomic_DNA"/>
</dbReference>
<dbReference type="Gene3D" id="6.10.340.10">
    <property type="match status" value="1"/>
</dbReference>
<dbReference type="InterPro" id="IPR003594">
    <property type="entry name" value="HATPase_dom"/>
</dbReference>
<organism evidence="15 16">
    <name type="scientific">Paenibacillus catalpae</name>
    <dbReference type="NCBI Taxonomy" id="1045775"/>
    <lineage>
        <taxon>Bacteria</taxon>
        <taxon>Bacillati</taxon>
        <taxon>Bacillota</taxon>
        <taxon>Bacilli</taxon>
        <taxon>Bacillales</taxon>
        <taxon>Paenibacillaceae</taxon>
        <taxon>Paenibacillus</taxon>
    </lineage>
</organism>
<dbReference type="PROSITE" id="PS50109">
    <property type="entry name" value="HIS_KIN"/>
    <property type="match status" value="1"/>
</dbReference>
<evidence type="ECO:0000256" key="10">
    <source>
        <dbReference type="ARBA" id="ARBA00023012"/>
    </source>
</evidence>
<dbReference type="CDD" id="cd06225">
    <property type="entry name" value="HAMP"/>
    <property type="match status" value="1"/>
</dbReference>
<evidence type="ECO:0000256" key="1">
    <source>
        <dbReference type="ARBA" id="ARBA00000085"/>
    </source>
</evidence>
<evidence type="ECO:0000256" key="11">
    <source>
        <dbReference type="ARBA" id="ARBA00023136"/>
    </source>
</evidence>
<keyword evidence="10" id="KW-0902">Two-component regulatory system</keyword>
<evidence type="ECO:0000256" key="3">
    <source>
        <dbReference type="ARBA" id="ARBA00012438"/>
    </source>
</evidence>
<evidence type="ECO:0000256" key="6">
    <source>
        <dbReference type="ARBA" id="ARBA00022679"/>
    </source>
</evidence>
<comment type="catalytic activity">
    <reaction evidence="1">
        <text>ATP + protein L-histidine = ADP + protein N-phospho-L-histidine.</text>
        <dbReference type="EC" id="2.7.13.3"/>
    </reaction>
</comment>
<keyword evidence="5" id="KW-0597">Phosphoprotein</keyword>
<evidence type="ECO:0000259" key="13">
    <source>
        <dbReference type="PROSITE" id="PS50109"/>
    </source>
</evidence>
<dbReference type="InterPro" id="IPR004358">
    <property type="entry name" value="Sig_transdc_His_kin-like_C"/>
</dbReference>